<keyword evidence="2" id="KW-1185">Reference proteome</keyword>
<gene>
    <name evidence="1" type="ORF">AB0C36_32245</name>
</gene>
<dbReference type="Proteomes" id="UP001551482">
    <property type="component" value="Unassembled WGS sequence"/>
</dbReference>
<organism evidence="1 2">
    <name type="scientific">Streptodolium elevatio</name>
    <dbReference type="NCBI Taxonomy" id="3157996"/>
    <lineage>
        <taxon>Bacteria</taxon>
        <taxon>Bacillati</taxon>
        <taxon>Actinomycetota</taxon>
        <taxon>Actinomycetes</taxon>
        <taxon>Kitasatosporales</taxon>
        <taxon>Streptomycetaceae</taxon>
        <taxon>Streptodolium</taxon>
    </lineage>
</organism>
<proteinExistence type="predicted"/>
<accession>A0ABV3DQY7</accession>
<sequence length="195" mass="20575">MASLDDELARHLRRRRRRPGKWVLLAVAALVAAYVAAVGVHTLTTDDLAREDTCVASYAEDGGAAGQLRDALRRVEASGTGAPLAELAPGDWDAVYAFSAGLVVAQPGDAGHGVVDVDAAVGCAAMLPYRASFPTGSVLFFMREGEVVQALEVGYFVADEQAPWTWSREVRVEPGKPDPACVVRCLRLVEPGAGG</sequence>
<evidence type="ECO:0000313" key="1">
    <source>
        <dbReference type="EMBL" id="MEU8138166.1"/>
    </source>
</evidence>
<reference evidence="1 2" key="1">
    <citation type="submission" date="2024-06" db="EMBL/GenBank/DDBJ databases">
        <title>The Natural Products Discovery Center: Release of the First 8490 Sequenced Strains for Exploring Actinobacteria Biosynthetic Diversity.</title>
        <authorList>
            <person name="Kalkreuter E."/>
            <person name="Kautsar S.A."/>
            <person name="Yang D."/>
            <person name="Bader C.D."/>
            <person name="Teijaro C.N."/>
            <person name="Fluegel L."/>
            <person name="Davis C.M."/>
            <person name="Simpson J.R."/>
            <person name="Lauterbach L."/>
            <person name="Steele A.D."/>
            <person name="Gui C."/>
            <person name="Meng S."/>
            <person name="Li G."/>
            <person name="Viehrig K."/>
            <person name="Ye F."/>
            <person name="Su P."/>
            <person name="Kiefer A.F."/>
            <person name="Nichols A."/>
            <person name="Cepeda A.J."/>
            <person name="Yan W."/>
            <person name="Fan B."/>
            <person name="Jiang Y."/>
            <person name="Adhikari A."/>
            <person name="Zheng C.-J."/>
            <person name="Schuster L."/>
            <person name="Cowan T.M."/>
            <person name="Smanski M.J."/>
            <person name="Chevrette M.G."/>
            <person name="De Carvalho L.P.S."/>
            <person name="Shen B."/>
        </authorList>
    </citation>
    <scope>NUCLEOTIDE SEQUENCE [LARGE SCALE GENOMIC DNA]</scope>
    <source>
        <strain evidence="1 2">NPDC048946</strain>
    </source>
</reference>
<protein>
    <submittedName>
        <fullName evidence="1">Uncharacterized protein</fullName>
    </submittedName>
</protein>
<dbReference type="RefSeq" id="WP_358361109.1">
    <property type="nucleotide sequence ID" value="NZ_JBEZFP010000113.1"/>
</dbReference>
<evidence type="ECO:0000313" key="2">
    <source>
        <dbReference type="Proteomes" id="UP001551482"/>
    </source>
</evidence>
<name>A0ABV3DQY7_9ACTN</name>
<comment type="caution">
    <text evidence="1">The sequence shown here is derived from an EMBL/GenBank/DDBJ whole genome shotgun (WGS) entry which is preliminary data.</text>
</comment>
<dbReference type="EMBL" id="JBEZFP010000113">
    <property type="protein sequence ID" value="MEU8138166.1"/>
    <property type="molecule type" value="Genomic_DNA"/>
</dbReference>